<dbReference type="AlphaFoldDB" id="A0A4Z1SS59"/>
<gene>
    <name evidence="2" type="ORF">GMRT_12764</name>
</gene>
<dbReference type="InterPro" id="IPR000719">
    <property type="entry name" value="Prot_kinase_dom"/>
</dbReference>
<dbReference type="Gene3D" id="1.25.40.20">
    <property type="entry name" value="Ankyrin repeat-containing domain"/>
    <property type="match status" value="2"/>
</dbReference>
<dbReference type="OrthoDB" id="341259at2759"/>
<dbReference type="InterPro" id="IPR011009">
    <property type="entry name" value="Kinase-like_dom_sf"/>
</dbReference>
<sequence>MSAKLSLDKLPLDVLMSPHSAKVTLCDTFEKAVVRSFPLTRLTETQLKELEADVDFLVREKCRWMTQPYAARVVKGDTRFSKTEEMDNYVVLTELGGVQTLQDCVIRRNNAGVPFTEIEILQMLVQLLVPIDFVISAEWRSRKFLKHLLHPRRIFVSDSFLLKFDLVHAMMAAYIKEEQFEDEEAYFAPETVCDEDSCTDKSLIWEAGYILFHMMVAGRSGTFSVNNPLLYTNSKEINEILTKFRKDPVKYIYRTLHLELIDTYSPETRTIIKQMLDAYAGSRPGTITIYSRFFVFDCIRAQYYFKGQFDIEGGTPLMIAARIGDMNYIMACKDCVHKQNCYGRTALMYAAEEGNLQACRYLMNYELSMRSNRKWSALMFAAWRGRLDCVKELASKELGLHNLDGDTALILAAIHDNFEVVEYLMQYESNQVNDQGFCALTLAAVHCHLRCVMPLMHTEAPVYAQQALDAVTSDLCIGLESHKVIIAAMLNDFLQSGKLPPTTLSSATEELLLAQTGNISMTGSLLDCKWN</sequence>
<dbReference type="InterPro" id="IPR002110">
    <property type="entry name" value="Ankyrin_rpt"/>
</dbReference>
<dbReference type="PROSITE" id="PS50011">
    <property type="entry name" value="PROTEIN_KINASE_DOM"/>
    <property type="match status" value="1"/>
</dbReference>
<dbReference type="SMART" id="SM00248">
    <property type="entry name" value="ANK"/>
    <property type="match status" value="5"/>
</dbReference>
<protein>
    <submittedName>
        <fullName evidence="2">Kinase, NEK</fullName>
    </submittedName>
</protein>
<dbReference type="VEuPathDB" id="GiardiaDB:GMRT_12764"/>
<proteinExistence type="predicted"/>
<dbReference type="Proteomes" id="UP000315496">
    <property type="component" value="Chromosome 2"/>
</dbReference>
<dbReference type="Pfam" id="PF12796">
    <property type="entry name" value="Ank_2"/>
    <property type="match status" value="1"/>
</dbReference>
<keyword evidence="2" id="KW-0808">Transferase</keyword>
<dbReference type="SUPFAM" id="SSF56112">
    <property type="entry name" value="Protein kinase-like (PK-like)"/>
    <property type="match status" value="1"/>
</dbReference>
<name>A0A4Z1SS59_GIAMU</name>
<comment type="caution">
    <text evidence="2">The sequence shown here is derived from an EMBL/GenBank/DDBJ whole genome shotgun (WGS) entry which is preliminary data.</text>
</comment>
<dbReference type="PANTHER" id="PTHR24120">
    <property type="entry name" value="GH07239P"/>
    <property type="match status" value="1"/>
</dbReference>
<accession>A0A4Z1SS59</accession>
<keyword evidence="2" id="KW-0418">Kinase</keyword>
<feature type="domain" description="Protein kinase" evidence="1">
    <location>
        <begin position="1"/>
        <end position="295"/>
    </location>
</feature>
<dbReference type="Gene3D" id="1.10.510.10">
    <property type="entry name" value="Transferase(Phosphotransferase) domain 1"/>
    <property type="match status" value="1"/>
</dbReference>
<evidence type="ECO:0000259" key="1">
    <source>
        <dbReference type="PROSITE" id="PS50011"/>
    </source>
</evidence>
<organism evidence="2 3">
    <name type="scientific">Giardia muris</name>
    <dbReference type="NCBI Taxonomy" id="5742"/>
    <lineage>
        <taxon>Eukaryota</taxon>
        <taxon>Metamonada</taxon>
        <taxon>Diplomonadida</taxon>
        <taxon>Hexamitidae</taxon>
        <taxon>Giardiinae</taxon>
        <taxon>Giardia</taxon>
    </lineage>
</organism>
<reference evidence="2 3" key="1">
    <citation type="submission" date="2019-05" db="EMBL/GenBank/DDBJ databases">
        <title>The compact genome of Giardia muris reveals important steps in the evolution of intestinal protozoan parasites.</title>
        <authorList>
            <person name="Xu F."/>
            <person name="Jimenez-Gonzalez A."/>
            <person name="Einarsson E."/>
            <person name="Astvaldsson A."/>
            <person name="Peirasmaki D."/>
            <person name="Eckmann L."/>
            <person name="Andersson J.O."/>
            <person name="Svard S.G."/>
            <person name="Jerlstrom-Hultqvist J."/>
        </authorList>
    </citation>
    <scope>NUCLEOTIDE SEQUENCE [LARGE SCALE GENOMIC DNA]</scope>
    <source>
        <strain evidence="2 3">Roberts-Thomson</strain>
    </source>
</reference>
<dbReference type="EMBL" id="VDLU01000002">
    <property type="protein sequence ID" value="TNJ28600.1"/>
    <property type="molecule type" value="Genomic_DNA"/>
</dbReference>
<evidence type="ECO:0000313" key="3">
    <source>
        <dbReference type="Proteomes" id="UP000315496"/>
    </source>
</evidence>
<dbReference type="PANTHER" id="PTHR24120:SF4">
    <property type="entry name" value="GH07239P"/>
    <property type="match status" value="1"/>
</dbReference>
<evidence type="ECO:0000313" key="2">
    <source>
        <dbReference type="EMBL" id="TNJ28600.1"/>
    </source>
</evidence>
<dbReference type="InterPro" id="IPR036770">
    <property type="entry name" value="Ankyrin_rpt-contain_sf"/>
</dbReference>
<dbReference type="SUPFAM" id="SSF48403">
    <property type="entry name" value="Ankyrin repeat"/>
    <property type="match status" value="1"/>
</dbReference>
<dbReference type="GO" id="GO:0004672">
    <property type="term" value="F:protein kinase activity"/>
    <property type="evidence" value="ECO:0007669"/>
    <property type="project" value="InterPro"/>
</dbReference>
<dbReference type="Pfam" id="PF00023">
    <property type="entry name" value="Ank"/>
    <property type="match status" value="1"/>
</dbReference>
<keyword evidence="3" id="KW-1185">Reference proteome</keyword>
<dbReference type="GO" id="GO:0005524">
    <property type="term" value="F:ATP binding"/>
    <property type="evidence" value="ECO:0007669"/>
    <property type="project" value="InterPro"/>
</dbReference>